<keyword evidence="10" id="KW-1185">Reference proteome</keyword>
<dbReference type="GO" id="GO:0016874">
    <property type="term" value="F:ligase activity"/>
    <property type="evidence" value="ECO:0007669"/>
    <property type="project" value="UniProtKB-KW"/>
</dbReference>
<feature type="transmembrane region" description="Helical" evidence="6">
    <location>
        <begin position="92"/>
        <end position="110"/>
    </location>
</feature>
<evidence type="ECO:0000256" key="3">
    <source>
        <dbReference type="ARBA" id="ARBA00022832"/>
    </source>
</evidence>
<keyword evidence="9" id="KW-0614">Plasmid</keyword>
<keyword evidence="2 9" id="KW-0436">Ligase</keyword>
<keyword evidence="6" id="KW-0472">Membrane</keyword>
<dbReference type="EMBL" id="CP000839">
    <property type="protein sequence ID" value="ABW31879.1"/>
    <property type="molecule type" value="Genomic_DNA"/>
</dbReference>
<reference evidence="9 10" key="1">
    <citation type="journal article" date="2008" name="Proc. Natl. Acad. Sci. U.S.A.">
        <title>Niche adaptation and genome expansion in the chlorophyll d-producing cyanobacterium Acaryochloris marina.</title>
        <authorList>
            <person name="Swingley W.D."/>
            <person name="Chen M."/>
            <person name="Cheung P.C."/>
            <person name="Conrad A.L."/>
            <person name="Dejesa L.C."/>
            <person name="Hao J."/>
            <person name="Honchak B.M."/>
            <person name="Karbach L.E."/>
            <person name="Kurdoglu A."/>
            <person name="Lahiri S."/>
            <person name="Mastrian S.D."/>
            <person name="Miyashita H."/>
            <person name="Page L."/>
            <person name="Ramakrishna P."/>
            <person name="Satoh S."/>
            <person name="Sattley W.M."/>
            <person name="Shimada Y."/>
            <person name="Taylor H.L."/>
            <person name="Tomo T."/>
            <person name="Tsuchiya T."/>
            <person name="Wang Z.T."/>
            <person name="Raymond J."/>
            <person name="Mimuro M."/>
            <person name="Blankenship R.E."/>
            <person name="Touchman J.W."/>
        </authorList>
    </citation>
    <scope>NUCLEOTIDE SEQUENCE [LARGE SCALE GENOMIC DNA]</scope>
    <source>
        <strain evidence="10">MBIC 11017</strain>
        <plasmid evidence="10">Plasmid pREB2</plasmid>
    </source>
</reference>
<dbReference type="Gene3D" id="3.30.300.30">
    <property type="match status" value="1"/>
</dbReference>
<evidence type="ECO:0000313" key="10">
    <source>
        <dbReference type="Proteomes" id="UP000000268"/>
    </source>
</evidence>
<protein>
    <submittedName>
        <fullName evidence="9">AMP-dependent synthetase and ligase</fullName>
    </submittedName>
</protein>
<keyword evidence="3" id="KW-0276">Fatty acid metabolism</keyword>
<feature type="compositionally biased region" description="Polar residues" evidence="5">
    <location>
        <begin position="537"/>
        <end position="560"/>
    </location>
</feature>
<sequence>MEYNVAKTTNWDTKIEESDPPKVESLVDLLRYRAAYQPDRRGITFLVDGEEEALHFTYAELDIKARAIAAALQLACHPGDRALLVYQPGLEYVAAFFGCLYAGVTAVPIYPPRPNRSLMRLQSVIADSQAIFALTTSQILSKLERRLIDTPELRALKWLATDSLSVTEPRQAWQETHPQGQDLAFLQYTSGSTATPKGVMITHHNLLKNLSLIHQCFEHSSQSLAVIWLPPYHDMGLIGGILQPLYGGFPMVLMSPFMFFQSPIRWLQAISRYQGTTSGGPNFAYDLCLRKIKPEQLQGLDLSSWRVAFNGAEPISAQTLEDFATKFAPYGFRSEAFFPCYGLAEATLIVAGGQPDAQPALKTVQGTALEQHHVVSAQANDVNARTLVGCGTSLQDQEIVIANPETLQQCSSEEVGEIWVSGESIAQGYWGQSDVSEETFQAHLADTGAGPFLRTGDYGFLVGSELYVTGRLKDVIIVNGRNHYPQDIEWTVVQSYPGIRPNCAAAFSITEAGEERLIVVAELERNYINRYRKNGKKPSSQPPQLNDFVSPTSLTADSEPTTVEKDILTQIRRAVAKEHDLHIHALWLLKPGSIPKTSSGKIQRFTCRSKFLEGDLDSVARSMPRA</sequence>
<keyword evidence="6" id="KW-0812">Transmembrane</keyword>
<evidence type="ECO:0000256" key="1">
    <source>
        <dbReference type="ARBA" id="ARBA00006432"/>
    </source>
</evidence>
<dbReference type="Pfam" id="PF24919">
    <property type="entry name" value="Mug62"/>
    <property type="match status" value="1"/>
</dbReference>
<evidence type="ECO:0000256" key="5">
    <source>
        <dbReference type="SAM" id="MobiDB-lite"/>
    </source>
</evidence>
<proteinExistence type="inferred from homology"/>
<dbReference type="AlphaFoldDB" id="A8ZL52"/>
<geneLocation type="plasmid" evidence="9 10">
    <name>pREB2</name>
</geneLocation>
<dbReference type="FunFam" id="3.40.50.12780:FF:000013">
    <property type="entry name" value="Long-chain-fatty-acid--AMP ligase FadD32"/>
    <property type="match status" value="1"/>
</dbReference>
<dbReference type="GO" id="GO:0005886">
    <property type="term" value="C:plasma membrane"/>
    <property type="evidence" value="ECO:0007669"/>
    <property type="project" value="TreeGrafter"/>
</dbReference>
<dbReference type="GO" id="GO:0071766">
    <property type="term" value="P:Actinobacterium-type cell wall biogenesis"/>
    <property type="evidence" value="ECO:0007669"/>
    <property type="project" value="UniProtKB-ARBA"/>
</dbReference>
<feature type="region of interest" description="Disordered" evidence="5">
    <location>
        <begin position="532"/>
        <end position="560"/>
    </location>
</feature>
<feature type="domain" description="AMP-dependent synthetase/ligase" evidence="7">
    <location>
        <begin position="32"/>
        <end position="430"/>
    </location>
</feature>
<organism evidence="9 10">
    <name type="scientific">Acaryochloris marina (strain MBIC 11017)</name>
    <dbReference type="NCBI Taxonomy" id="329726"/>
    <lineage>
        <taxon>Bacteria</taxon>
        <taxon>Bacillati</taxon>
        <taxon>Cyanobacteriota</taxon>
        <taxon>Cyanophyceae</taxon>
        <taxon>Acaryochloridales</taxon>
        <taxon>Acaryochloridaceae</taxon>
        <taxon>Acaryochloris</taxon>
    </lineage>
</organism>
<dbReference type="HOGENOM" id="CLU_000022_23_7_3"/>
<comment type="similarity">
    <text evidence="1">Belongs to the ATP-dependent AMP-binding enzyme family.</text>
</comment>
<dbReference type="Proteomes" id="UP000000268">
    <property type="component" value="Plasmid pREB2"/>
</dbReference>
<evidence type="ECO:0000256" key="6">
    <source>
        <dbReference type="SAM" id="Phobius"/>
    </source>
</evidence>
<dbReference type="InterPro" id="IPR056881">
    <property type="entry name" value="Mug62_dom"/>
</dbReference>
<evidence type="ECO:0000313" key="9">
    <source>
        <dbReference type="EMBL" id="ABW31879.1"/>
    </source>
</evidence>
<accession>A8ZL52</accession>
<keyword evidence="4" id="KW-0443">Lipid metabolism</keyword>
<dbReference type="CDD" id="cd05931">
    <property type="entry name" value="FAAL"/>
    <property type="match status" value="1"/>
</dbReference>
<dbReference type="GO" id="GO:0070566">
    <property type="term" value="F:adenylyltransferase activity"/>
    <property type="evidence" value="ECO:0007669"/>
    <property type="project" value="TreeGrafter"/>
</dbReference>
<evidence type="ECO:0000259" key="7">
    <source>
        <dbReference type="Pfam" id="PF00501"/>
    </source>
</evidence>
<evidence type="ECO:0000259" key="8">
    <source>
        <dbReference type="Pfam" id="PF24919"/>
    </source>
</evidence>
<feature type="domain" description="Meiotically up-regulated gene 62 protein-like alpha-beta" evidence="8">
    <location>
        <begin position="479"/>
        <end position="619"/>
    </location>
</feature>
<dbReference type="SUPFAM" id="SSF56801">
    <property type="entry name" value="Acetyl-CoA synthetase-like"/>
    <property type="match status" value="1"/>
</dbReference>
<dbReference type="InterPro" id="IPR000873">
    <property type="entry name" value="AMP-dep_synth/lig_dom"/>
</dbReference>
<dbReference type="RefSeq" id="WP_012167030.1">
    <property type="nucleotide sequence ID" value="NC_009927.1"/>
</dbReference>
<dbReference type="OrthoDB" id="9803968at2"/>
<keyword evidence="6" id="KW-1133">Transmembrane helix</keyword>
<dbReference type="GO" id="GO:0006633">
    <property type="term" value="P:fatty acid biosynthetic process"/>
    <property type="evidence" value="ECO:0007669"/>
    <property type="project" value="TreeGrafter"/>
</dbReference>
<evidence type="ECO:0000256" key="2">
    <source>
        <dbReference type="ARBA" id="ARBA00022598"/>
    </source>
</evidence>
<dbReference type="InterPro" id="IPR042099">
    <property type="entry name" value="ANL_N_sf"/>
</dbReference>
<name>A8ZL52_ACAM1</name>
<gene>
    <name evidence="9" type="ordered locus">AM1_B0156</name>
</gene>
<dbReference type="PANTHER" id="PTHR22754">
    <property type="entry name" value="DISCO-INTERACTING PROTEIN 2 DIP2 -RELATED"/>
    <property type="match status" value="1"/>
</dbReference>
<dbReference type="Pfam" id="PF00501">
    <property type="entry name" value="AMP-binding"/>
    <property type="match status" value="1"/>
</dbReference>
<dbReference type="PANTHER" id="PTHR22754:SF32">
    <property type="entry name" value="DISCO-INTERACTING PROTEIN 2"/>
    <property type="match status" value="1"/>
</dbReference>
<dbReference type="Gene3D" id="3.40.50.12780">
    <property type="entry name" value="N-terminal domain of ligase-like"/>
    <property type="match status" value="1"/>
</dbReference>
<dbReference type="InterPro" id="IPR040097">
    <property type="entry name" value="FAAL/FAAC"/>
</dbReference>
<dbReference type="InterPro" id="IPR045851">
    <property type="entry name" value="AMP-bd_C_sf"/>
</dbReference>
<evidence type="ECO:0000256" key="4">
    <source>
        <dbReference type="ARBA" id="ARBA00023098"/>
    </source>
</evidence>
<dbReference type="KEGG" id="amr:AM1_B0156"/>